<accession>A0A250WPH1</accession>
<sequence>MLAEEEIDVQAYLKLSNQEIEDRIDEATAVIAVIHDLQPLAHKLDPSELTKKNKFNACAEIWRGIKRVPPWERHRIVQDLEPGAIRGMWKASLARYIMDDESSLELADGYSIWEDLPEQPGQIYTFQGKCEKYDVSSSKIRFFTEEEKVGTAGSSWLRPDLPSSSSKVSIPAEELKVKMFVHKESGEVMGRVIRPWWGPFERWWEPTYFRLKLELILTPLKEDAGADMTFEYPYPDSPDFNGWYDTETELFKEDLPNPAWPAPLPAEIAGSGSPLSGMPRDFIRVAGPGVLVGCAYCMLVQGQEVPNEEDSVYFVLVRKSSKQEYLQRLLEEDIGEEEDS</sequence>
<name>A0A250WPH1_9CHLO</name>
<reference evidence="1 2" key="1">
    <citation type="submission" date="2017-08" db="EMBL/GenBank/DDBJ databases">
        <title>Acidophilic green algal genome provides insights into adaptation to an acidic environment.</title>
        <authorList>
            <person name="Hirooka S."/>
            <person name="Hirose Y."/>
            <person name="Kanesaki Y."/>
            <person name="Higuchi S."/>
            <person name="Fujiwara T."/>
            <person name="Onuma R."/>
            <person name="Era A."/>
            <person name="Ohbayashi R."/>
            <person name="Uzuka A."/>
            <person name="Nozaki H."/>
            <person name="Yoshikawa H."/>
            <person name="Miyagishima S.Y."/>
        </authorList>
    </citation>
    <scope>NUCLEOTIDE SEQUENCE [LARGE SCALE GENOMIC DNA]</scope>
    <source>
        <strain evidence="1 2">NIES-2499</strain>
    </source>
</reference>
<dbReference type="OrthoDB" id="547623at2759"/>
<gene>
    <name evidence="1" type="ORF">CEUSTIGMA_g200.t1</name>
</gene>
<keyword evidence="2" id="KW-1185">Reference proteome</keyword>
<dbReference type="Proteomes" id="UP000232323">
    <property type="component" value="Unassembled WGS sequence"/>
</dbReference>
<dbReference type="PANTHER" id="PTHR37201">
    <property type="entry name" value="WD REPEAT PROTEIN"/>
    <property type="match status" value="1"/>
</dbReference>
<protein>
    <submittedName>
        <fullName evidence="1">Uncharacterized protein</fullName>
    </submittedName>
</protein>
<dbReference type="EMBL" id="BEGY01000001">
    <property type="protein sequence ID" value="GAX72744.1"/>
    <property type="molecule type" value="Genomic_DNA"/>
</dbReference>
<dbReference type="AlphaFoldDB" id="A0A250WPH1"/>
<evidence type="ECO:0000313" key="1">
    <source>
        <dbReference type="EMBL" id="GAX72744.1"/>
    </source>
</evidence>
<dbReference type="PANTHER" id="PTHR37201:SF1">
    <property type="entry name" value="WD REPEAT PROTEIN"/>
    <property type="match status" value="1"/>
</dbReference>
<comment type="caution">
    <text evidence="1">The sequence shown here is derived from an EMBL/GenBank/DDBJ whole genome shotgun (WGS) entry which is preliminary data.</text>
</comment>
<proteinExistence type="predicted"/>
<evidence type="ECO:0000313" key="2">
    <source>
        <dbReference type="Proteomes" id="UP000232323"/>
    </source>
</evidence>
<organism evidence="1 2">
    <name type="scientific">Chlamydomonas eustigma</name>
    <dbReference type="NCBI Taxonomy" id="1157962"/>
    <lineage>
        <taxon>Eukaryota</taxon>
        <taxon>Viridiplantae</taxon>
        <taxon>Chlorophyta</taxon>
        <taxon>core chlorophytes</taxon>
        <taxon>Chlorophyceae</taxon>
        <taxon>CS clade</taxon>
        <taxon>Chlamydomonadales</taxon>
        <taxon>Chlamydomonadaceae</taxon>
        <taxon>Chlamydomonas</taxon>
    </lineage>
</organism>